<evidence type="ECO:0000313" key="2">
    <source>
        <dbReference type="EMBL" id="PZD79822.1"/>
    </source>
</evidence>
<name>A0A2W1KBV2_ACIFR</name>
<dbReference type="OrthoDB" id="9795302at2"/>
<comment type="caution">
    <text evidence="2">The sequence shown here is derived from an EMBL/GenBank/DDBJ whole genome shotgun (WGS) entry which is preliminary data.</text>
</comment>
<keyword evidence="1" id="KW-0143">Chaperone</keyword>
<accession>A0A2W1KBV2</accession>
<dbReference type="Proteomes" id="UP000248886">
    <property type="component" value="Unassembled WGS sequence"/>
</dbReference>
<protein>
    <submittedName>
        <fullName evidence="2">Sulfur reductase</fullName>
    </submittedName>
</protein>
<gene>
    <name evidence="2" type="ORF">DN052_14915</name>
</gene>
<evidence type="ECO:0000256" key="1">
    <source>
        <dbReference type="ARBA" id="ARBA00023186"/>
    </source>
</evidence>
<dbReference type="EMBL" id="QKQP01000012">
    <property type="protein sequence ID" value="PZD79822.1"/>
    <property type="molecule type" value="Genomic_DNA"/>
</dbReference>
<dbReference type="PANTHER" id="PTHR34227">
    <property type="entry name" value="CHAPERONE PROTEIN YCDY"/>
    <property type="match status" value="1"/>
</dbReference>
<dbReference type="Pfam" id="PF02613">
    <property type="entry name" value="Nitrate_red_del"/>
    <property type="match status" value="1"/>
</dbReference>
<dbReference type="InterPro" id="IPR036411">
    <property type="entry name" value="TorD-like_sf"/>
</dbReference>
<dbReference type="InterPro" id="IPR050289">
    <property type="entry name" value="TorD/DmsD_chaperones"/>
</dbReference>
<reference evidence="2 3" key="1">
    <citation type="submission" date="2018-06" db="EMBL/GenBank/DDBJ databases">
        <title>Draft sequence of Acidithiobacillus ferrooxidans CCM 4253.</title>
        <authorList>
            <person name="Moya-Beltran A."/>
            <person name="Castro M."/>
            <person name="Covarrubias P.C."/>
            <person name="Issotta F."/>
            <person name="Janiczek O."/>
            <person name="Mandl M."/>
            <person name="Kucera J."/>
            <person name="Quatrini R."/>
        </authorList>
    </citation>
    <scope>NUCLEOTIDE SEQUENCE [LARGE SCALE GENOMIC DNA]</scope>
    <source>
        <strain evidence="2 3">CCM 4253</strain>
    </source>
</reference>
<dbReference type="AlphaFoldDB" id="A0A2W1KBV2"/>
<proteinExistence type="predicted"/>
<dbReference type="InterPro" id="IPR020945">
    <property type="entry name" value="DMSO/NO3_reduct_chaperone"/>
</dbReference>
<sequence>MPATTVYSVRVSIMSSPATEAGMYAEAWRFIAMALAEPAADSTELISEQPYQPEWLTPALGELATVALDAWQGEHTRLFTFPAVCPPFASPFLEDGMLDGYRAGELERFYGQFDLAIQGLPADYLGTMAEFIGFFLEKDDTSAAADFYREYLADWLDRFCDCLEGHAEFTFYRELAGEIRRQARGLRP</sequence>
<dbReference type="Gene3D" id="1.10.3480.10">
    <property type="entry name" value="TorD-like"/>
    <property type="match status" value="1"/>
</dbReference>
<dbReference type="PANTHER" id="PTHR34227:SF1">
    <property type="entry name" value="DIMETHYL SULFOXIDE REDUCTASE CHAPERONE-RELATED"/>
    <property type="match status" value="1"/>
</dbReference>
<evidence type="ECO:0000313" key="3">
    <source>
        <dbReference type="Proteomes" id="UP000248886"/>
    </source>
</evidence>
<organism evidence="2 3">
    <name type="scientific">Acidithiobacillus ferrooxidans</name>
    <name type="common">Thiobacillus ferrooxidans</name>
    <dbReference type="NCBI Taxonomy" id="920"/>
    <lineage>
        <taxon>Bacteria</taxon>
        <taxon>Pseudomonadati</taxon>
        <taxon>Pseudomonadota</taxon>
        <taxon>Acidithiobacillia</taxon>
        <taxon>Acidithiobacillales</taxon>
        <taxon>Acidithiobacillaceae</taxon>
        <taxon>Acidithiobacillus</taxon>
    </lineage>
</organism>
<dbReference type="SUPFAM" id="SSF89155">
    <property type="entry name" value="TorD-like"/>
    <property type="match status" value="1"/>
</dbReference>